<gene>
    <name evidence="1" type="ORF">U2F25_05000</name>
</gene>
<sequence>MAVDGWSGTRFRLARVDGDAQRARVFALFDAKYGPRRLAGPGRARLALRLIPWREADGSGPALAGSGEMGPGASVA</sequence>
<evidence type="ECO:0000313" key="1">
    <source>
        <dbReference type="EMBL" id="MDZ5488833.1"/>
    </source>
</evidence>
<proteinExistence type="predicted"/>
<protein>
    <submittedName>
        <fullName evidence="1">Uncharacterized protein</fullName>
    </submittedName>
</protein>
<accession>A0ABU5J8H2</accession>
<dbReference type="RefSeq" id="WP_322439315.1">
    <property type="nucleotide sequence ID" value="NZ_JAXOTQ010000005.1"/>
</dbReference>
<name>A0ABU5J8H2_9ACTN</name>
<evidence type="ECO:0000313" key="2">
    <source>
        <dbReference type="Proteomes" id="UP001290101"/>
    </source>
</evidence>
<comment type="caution">
    <text evidence="1">The sequence shown here is derived from an EMBL/GenBank/DDBJ whole genome shotgun (WGS) entry which is preliminary data.</text>
</comment>
<dbReference type="EMBL" id="JAXOTQ010000005">
    <property type="protein sequence ID" value="MDZ5488833.1"/>
    <property type="molecule type" value="Genomic_DNA"/>
</dbReference>
<keyword evidence="2" id="KW-1185">Reference proteome</keyword>
<reference evidence="1 2" key="1">
    <citation type="submission" date="2023-12" db="EMBL/GenBank/DDBJ databases">
        <title>Micromonospora sp. nov., isolated from Atacama Desert.</title>
        <authorList>
            <person name="Carro L."/>
            <person name="Golinska P."/>
            <person name="Klenk H.-P."/>
            <person name="Goodfellow M."/>
        </authorList>
    </citation>
    <scope>NUCLEOTIDE SEQUENCE [LARGE SCALE GENOMIC DNA]</scope>
    <source>
        <strain evidence="1 2">4G53</strain>
    </source>
</reference>
<organism evidence="1 2">
    <name type="scientific">Micromonospora sicca</name>
    <dbReference type="NCBI Taxonomy" id="2202420"/>
    <lineage>
        <taxon>Bacteria</taxon>
        <taxon>Bacillati</taxon>
        <taxon>Actinomycetota</taxon>
        <taxon>Actinomycetes</taxon>
        <taxon>Micromonosporales</taxon>
        <taxon>Micromonosporaceae</taxon>
        <taxon>Micromonospora</taxon>
    </lineage>
</organism>
<dbReference type="Proteomes" id="UP001290101">
    <property type="component" value="Unassembled WGS sequence"/>
</dbReference>